<feature type="region of interest" description="Disordered" evidence="1">
    <location>
        <begin position="1"/>
        <end position="21"/>
    </location>
</feature>
<sequence>MPHMVASRRRMYSPTSSADDRNAHSRWETFNARTYMLGGLGFILASVLFLPSLSAFHALAAWLFFAASLCYLLVTTHDLYETLRYWYHHHHLGLSGVGELVAVTSYFVASVLFALGSLYFLPGWGWDALGAWCFIIGSVLFLVGAFLNLPQLVKSPTGISMVLFNLTLVTFLIGSTLFLVATIPYLMHFDSQHTSDEVFRLAVGQFIAASILFLFGGIFMFWRLYMMNALPAAVRPNRLSRWLLNKLALDIEQQND</sequence>
<feature type="transmembrane region" description="Helical" evidence="2">
    <location>
        <begin position="34"/>
        <end position="53"/>
    </location>
</feature>
<keyword evidence="2" id="KW-0472">Membrane</keyword>
<gene>
    <name evidence="4" type="ORF">ACFFHW_15495</name>
</gene>
<feature type="transmembrane region" description="Helical" evidence="2">
    <location>
        <begin position="128"/>
        <end position="149"/>
    </location>
</feature>
<keyword evidence="5" id="KW-1185">Reference proteome</keyword>
<dbReference type="RefSeq" id="WP_019951614.1">
    <property type="nucleotide sequence ID" value="NZ_JBHLVX010000058.1"/>
</dbReference>
<feature type="domain" description="YrhK" evidence="3">
    <location>
        <begin position="100"/>
        <end position="149"/>
    </location>
</feature>
<feature type="compositionally biased region" description="Basic residues" evidence="1">
    <location>
        <begin position="1"/>
        <end position="11"/>
    </location>
</feature>
<keyword evidence="2" id="KW-0812">Transmembrane</keyword>
<dbReference type="EMBL" id="JBHLVX010000058">
    <property type="protein sequence ID" value="MFC0269373.1"/>
    <property type="molecule type" value="Genomic_DNA"/>
</dbReference>
<feature type="transmembrane region" description="Helical" evidence="2">
    <location>
        <begin position="100"/>
        <end position="122"/>
    </location>
</feature>
<comment type="caution">
    <text evidence="4">The sequence shown here is derived from an EMBL/GenBank/DDBJ whole genome shotgun (WGS) entry which is preliminary data.</text>
</comment>
<feature type="transmembrane region" description="Helical" evidence="2">
    <location>
        <begin position="198"/>
        <end position="222"/>
    </location>
</feature>
<evidence type="ECO:0000259" key="3">
    <source>
        <dbReference type="Pfam" id="PF14145"/>
    </source>
</evidence>
<feature type="transmembrane region" description="Helical" evidence="2">
    <location>
        <begin position="161"/>
        <end position="186"/>
    </location>
</feature>
<keyword evidence="2" id="KW-1133">Transmembrane helix</keyword>
<proteinExistence type="predicted"/>
<accession>A0ABV6G6U4</accession>
<reference evidence="4 5" key="1">
    <citation type="submission" date="2024-09" db="EMBL/GenBank/DDBJ databases">
        <authorList>
            <person name="Sun Q."/>
            <person name="Mori K."/>
        </authorList>
    </citation>
    <scope>NUCLEOTIDE SEQUENCE [LARGE SCALE GENOMIC DNA]</scope>
    <source>
        <strain evidence="4 5">CCM 7415</strain>
    </source>
</reference>
<organism evidence="4 5">
    <name type="scientific">Kushneria aurantia</name>
    <dbReference type="NCBI Taxonomy" id="504092"/>
    <lineage>
        <taxon>Bacteria</taxon>
        <taxon>Pseudomonadati</taxon>
        <taxon>Pseudomonadota</taxon>
        <taxon>Gammaproteobacteria</taxon>
        <taxon>Oceanospirillales</taxon>
        <taxon>Halomonadaceae</taxon>
        <taxon>Kushneria</taxon>
    </lineage>
</organism>
<feature type="transmembrane region" description="Helical" evidence="2">
    <location>
        <begin position="59"/>
        <end position="80"/>
    </location>
</feature>
<evidence type="ECO:0000256" key="1">
    <source>
        <dbReference type="SAM" id="MobiDB-lite"/>
    </source>
</evidence>
<dbReference type="Proteomes" id="UP001589814">
    <property type="component" value="Unassembled WGS sequence"/>
</dbReference>
<evidence type="ECO:0000313" key="5">
    <source>
        <dbReference type="Proteomes" id="UP001589814"/>
    </source>
</evidence>
<dbReference type="Pfam" id="PF14145">
    <property type="entry name" value="YrhK"/>
    <property type="match status" value="2"/>
</dbReference>
<feature type="domain" description="YrhK" evidence="3">
    <location>
        <begin position="26"/>
        <end position="81"/>
    </location>
</feature>
<dbReference type="InterPro" id="IPR025424">
    <property type="entry name" value="YrhK_domain"/>
</dbReference>
<protein>
    <submittedName>
        <fullName evidence="4">YrhK family protein</fullName>
    </submittedName>
</protein>
<name>A0ABV6G6U4_9GAMM</name>
<evidence type="ECO:0000313" key="4">
    <source>
        <dbReference type="EMBL" id="MFC0269373.1"/>
    </source>
</evidence>
<evidence type="ECO:0000256" key="2">
    <source>
        <dbReference type="SAM" id="Phobius"/>
    </source>
</evidence>